<gene>
    <name evidence="1" type="ORF">S12H4_06372</name>
</gene>
<dbReference type="AlphaFoldDB" id="X1S1A7"/>
<organism evidence="1">
    <name type="scientific">marine sediment metagenome</name>
    <dbReference type="NCBI Taxonomy" id="412755"/>
    <lineage>
        <taxon>unclassified sequences</taxon>
        <taxon>metagenomes</taxon>
        <taxon>ecological metagenomes</taxon>
    </lineage>
</organism>
<sequence>MPRGKEFTEDILETFKNVEFLLNGMINDRGF</sequence>
<name>X1S1A7_9ZZZZ</name>
<accession>X1S1A7</accession>
<evidence type="ECO:0000313" key="1">
    <source>
        <dbReference type="EMBL" id="GAI69235.1"/>
    </source>
</evidence>
<dbReference type="EMBL" id="BARW01002230">
    <property type="protein sequence ID" value="GAI69235.1"/>
    <property type="molecule type" value="Genomic_DNA"/>
</dbReference>
<proteinExistence type="predicted"/>
<comment type="caution">
    <text evidence="1">The sequence shown here is derived from an EMBL/GenBank/DDBJ whole genome shotgun (WGS) entry which is preliminary data.</text>
</comment>
<feature type="non-terminal residue" evidence="1">
    <location>
        <position position="31"/>
    </location>
</feature>
<protein>
    <submittedName>
        <fullName evidence="1">Uncharacterized protein</fullName>
    </submittedName>
</protein>
<reference evidence="1" key="1">
    <citation type="journal article" date="2014" name="Front. Microbiol.">
        <title>High frequency of phylogenetically diverse reductive dehalogenase-homologous genes in deep subseafloor sedimentary metagenomes.</title>
        <authorList>
            <person name="Kawai M."/>
            <person name="Futagami T."/>
            <person name="Toyoda A."/>
            <person name="Takaki Y."/>
            <person name="Nishi S."/>
            <person name="Hori S."/>
            <person name="Arai W."/>
            <person name="Tsubouchi T."/>
            <person name="Morono Y."/>
            <person name="Uchiyama I."/>
            <person name="Ito T."/>
            <person name="Fujiyama A."/>
            <person name="Inagaki F."/>
            <person name="Takami H."/>
        </authorList>
    </citation>
    <scope>NUCLEOTIDE SEQUENCE</scope>
    <source>
        <strain evidence="1">Expedition CK06-06</strain>
    </source>
</reference>